<proteinExistence type="predicted"/>
<dbReference type="Pfam" id="PF04359">
    <property type="entry name" value="DUF493"/>
    <property type="match status" value="1"/>
</dbReference>
<dbReference type="Gene3D" id="3.30.70.260">
    <property type="match status" value="1"/>
</dbReference>
<keyword evidence="2" id="KW-1185">Reference proteome</keyword>
<dbReference type="SUPFAM" id="SSF117991">
    <property type="entry name" value="YbeD/HP0495-like"/>
    <property type="match status" value="1"/>
</dbReference>
<evidence type="ECO:0000313" key="2">
    <source>
        <dbReference type="Proteomes" id="UP000294862"/>
    </source>
</evidence>
<dbReference type="EMBL" id="SLWQ01000001">
    <property type="protein sequence ID" value="TCO42945.1"/>
    <property type="molecule type" value="Genomic_DNA"/>
</dbReference>
<organism evidence="1 2">
    <name type="scientific">Dokdonella fugitiva</name>
    <dbReference type="NCBI Taxonomy" id="328517"/>
    <lineage>
        <taxon>Bacteria</taxon>
        <taxon>Pseudomonadati</taxon>
        <taxon>Pseudomonadota</taxon>
        <taxon>Gammaproteobacteria</taxon>
        <taxon>Lysobacterales</taxon>
        <taxon>Rhodanobacteraceae</taxon>
        <taxon>Dokdonella</taxon>
    </lineage>
</organism>
<dbReference type="Proteomes" id="UP000294862">
    <property type="component" value="Unassembled WGS sequence"/>
</dbReference>
<comment type="caution">
    <text evidence="1">The sequence shown here is derived from an EMBL/GenBank/DDBJ whole genome shotgun (WGS) entry which is preliminary data.</text>
</comment>
<evidence type="ECO:0000313" key="1">
    <source>
        <dbReference type="EMBL" id="TCO42945.1"/>
    </source>
</evidence>
<protein>
    <submittedName>
        <fullName evidence="1">Uncharacterized protein</fullName>
    </submittedName>
</protein>
<dbReference type="RefSeq" id="WP_338419050.1">
    <property type="nucleotide sequence ID" value="NZ_SLWQ01000001.1"/>
</dbReference>
<dbReference type="AlphaFoldDB" id="A0A4R2IJR3"/>
<accession>A0A4R2IJR3</accession>
<dbReference type="InterPro" id="IPR007454">
    <property type="entry name" value="UPF0250_YbeD-like"/>
</dbReference>
<reference evidence="1 2" key="1">
    <citation type="journal article" date="2015" name="Stand. Genomic Sci.">
        <title>Genomic Encyclopedia of Bacterial and Archaeal Type Strains, Phase III: the genomes of soil and plant-associated and newly described type strains.</title>
        <authorList>
            <person name="Whitman W.B."/>
            <person name="Woyke T."/>
            <person name="Klenk H.P."/>
            <person name="Zhou Y."/>
            <person name="Lilburn T.G."/>
            <person name="Beck B.J."/>
            <person name="De Vos P."/>
            <person name="Vandamme P."/>
            <person name="Eisen J.A."/>
            <person name="Garrity G."/>
            <person name="Hugenholtz P."/>
            <person name="Kyrpides N.C."/>
        </authorList>
    </citation>
    <scope>NUCLEOTIDE SEQUENCE [LARGE SCALE GENOMIC DNA]</scope>
    <source>
        <strain evidence="1 2">A3</strain>
    </source>
</reference>
<gene>
    <name evidence="1" type="ORF">EV148_101352</name>
</gene>
<sequence>MLTAMKDLDDIRPQSPDQGFQFPGVFEINAMGSATAELERKVGEILEGLGLSVLAGSQRVRPSRAGNYVSVSVSFTCPTRELYDAAHAALRADPAVRWTL</sequence>
<name>A0A4R2IJR3_9GAMM</name>
<dbReference type="InterPro" id="IPR027471">
    <property type="entry name" value="YbeD-like_sf"/>
</dbReference>